<keyword evidence="1" id="KW-0732">Signal</keyword>
<comment type="caution">
    <text evidence="2">The sequence shown here is derived from an EMBL/GenBank/DDBJ whole genome shotgun (WGS) entry which is preliminary data.</text>
</comment>
<keyword evidence="3" id="KW-1185">Reference proteome</keyword>
<dbReference type="InterPro" id="IPR036465">
    <property type="entry name" value="vWFA_dom_sf"/>
</dbReference>
<organism evidence="2 3">
    <name type="scientific">Dongia sedimenti</name>
    <dbReference type="NCBI Taxonomy" id="3064282"/>
    <lineage>
        <taxon>Bacteria</taxon>
        <taxon>Pseudomonadati</taxon>
        <taxon>Pseudomonadota</taxon>
        <taxon>Alphaproteobacteria</taxon>
        <taxon>Rhodospirillales</taxon>
        <taxon>Dongiaceae</taxon>
        <taxon>Dongia</taxon>
    </lineage>
</organism>
<proteinExistence type="predicted"/>
<evidence type="ECO:0000313" key="2">
    <source>
        <dbReference type="EMBL" id="MDQ7249840.1"/>
    </source>
</evidence>
<dbReference type="SUPFAM" id="SSF53300">
    <property type="entry name" value="vWA-like"/>
    <property type="match status" value="1"/>
</dbReference>
<dbReference type="RefSeq" id="WP_379958302.1">
    <property type="nucleotide sequence ID" value="NZ_JAUYVI010000006.1"/>
</dbReference>
<gene>
    <name evidence="2" type="ORF">Q8A70_19280</name>
</gene>
<dbReference type="InterPro" id="IPR010607">
    <property type="entry name" value="DUF1194"/>
</dbReference>
<evidence type="ECO:0000256" key="1">
    <source>
        <dbReference type="SAM" id="SignalP"/>
    </source>
</evidence>
<feature type="signal peptide" evidence="1">
    <location>
        <begin position="1"/>
        <end position="22"/>
    </location>
</feature>
<reference evidence="3" key="1">
    <citation type="submission" date="2023-08" db="EMBL/GenBank/DDBJ databases">
        <title>Rhodospirillaceae gen. nov., a novel taxon isolated from the Yangtze River Yuezi River estuary sludge.</title>
        <authorList>
            <person name="Ruan L."/>
        </authorList>
    </citation>
    <scope>NUCLEOTIDE SEQUENCE [LARGE SCALE GENOMIC DNA]</scope>
    <source>
        <strain evidence="3">R-7</strain>
    </source>
</reference>
<dbReference type="Pfam" id="PF06707">
    <property type="entry name" value="DUF1194"/>
    <property type="match status" value="1"/>
</dbReference>
<evidence type="ECO:0000313" key="3">
    <source>
        <dbReference type="Proteomes" id="UP001230156"/>
    </source>
</evidence>
<accession>A0ABU0YRS2</accession>
<name>A0ABU0YRS2_9PROT</name>
<sequence length="235" mass="24656">MQALKVAALALALSGAMTVTGAAQDGSEVDLALVLSADASGSIDEAEFALQRDGIAGAITDPEVMAAIRGGRHGRIAVTLVEWGSPGMAVQVVGWHIIGNDERSQDFAMDVRNAPRAPQSYNAIGDGMALAAELIATCPCQPTRKVIDVSGDNPDMRSKIPSPLARDMAVKAGITVNALAILQDGRLGPSGKPWLVEVYEREVIGGFAAFVIPAQTRADFARALRQKLIQEIASR</sequence>
<dbReference type="EMBL" id="JAUYVI010000006">
    <property type="protein sequence ID" value="MDQ7249840.1"/>
    <property type="molecule type" value="Genomic_DNA"/>
</dbReference>
<protein>
    <submittedName>
        <fullName evidence="2">DUF1194 domain-containing protein</fullName>
    </submittedName>
</protein>
<feature type="chain" id="PRO_5047100347" evidence="1">
    <location>
        <begin position="23"/>
        <end position="235"/>
    </location>
</feature>
<dbReference type="Proteomes" id="UP001230156">
    <property type="component" value="Unassembled WGS sequence"/>
</dbReference>